<dbReference type="AlphaFoldDB" id="A0AAW5UBQ0"/>
<evidence type="ECO:0000313" key="1">
    <source>
        <dbReference type="EMBL" id="MCW4132556.1"/>
    </source>
</evidence>
<proteinExistence type="predicted"/>
<evidence type="ECO:0000313" key="2">
    <source>
        <dbReference type="Proteomes" id="UP001209417"/>
    </source>
</evidence>
<gene>
    <name evidence="1" type="ORF">ONT19_13400</name>
</gene>
<dbReference type="EMBL" id="JAPDVG010000001">
    <property type="protein sequence ID" value="MCW4132556.1"/>
    <property type="molecule type" value="Genomic_DNA"/>
</dbReference>
<name>A0AAW5UBQ0_9BACT</name>
<dbReference type="RefSeq" id="WP_228112422.1">
    <property type="nucleotide sequence ID" value="NZ_JAPDVE010000014.1"/>
</dbReference>
<comment type="caution">
    <text evidence="1">The sequence shown here is derived from an EMBL/GenBank/DDBJ whole genome shotgun (WGS) entry which is preliminary data.</text>
</comment>
<dbReference type="Proteomes" id="UP001209417">
    <property type="component" value="Unassembled WGS sequence"/>
</dbReference>
<organism evidence="1 2">
    <name type="scientific">Segatella copri</name>
    <dbReference type="NCBI Taxonomy" id="165179"/>
    <lineage>
        <taxon>Bacteria</taxon>
        <taxon>Pseudomonadati</taxon>
        <taxon>Bacteroidota</taxon>
        <taxon>Bacteroidia</taxon>
        <taxon>Bacteroidales</taxon>
        <taxon>Prevotellaceae</taxon>
        <taxon>Segatella</taxon>
    </lineage>
</organism>
<accession>A0AAW5UBQ0</accession>
<sequence length="69" mass="7494">MKKKLVIIAVLVISFVASYILCGTGQNDVGIDSVKAEEYTAVLENSINLDSITRAYFGVLPTNVETNSR</sequence>
<protein>
    <submittedName>
        <fullName evidence="1">Uncharacterized protein</fullName>
    </submittedName>
</protein>
<reference evidence="1" key="1">
    <citation type="submission" date="2022-11" db="EMBL/GenBank/DDBJ databases">
        <title>Genomic repertoires linked with pathogenic potency of arthritogenic Prevotella copri isolated from the gut of rheumatoid arthritis patients.</title>
        <authorList>
            <person name="Nii T."/>
            <person name="Maeda Y."/>
            <person name="Motooka D."/>
            <person name="Naito M."/>
            <person name="Matsumoto Y."/>
            <person name="Ogawa T."/>
            <person name="Oguro-Igashira E."/>
            <person name="Kishikawa T."/>
            <person name="Yamashita M."/>
            <person name="Koizumi S."/>
            <person name="Kurakawa T."/>
            <person name="Okumura R."/>
            <person name="Kayama H."/>
            <person name="Murakami M."/>
            <person name="Sakaguchi T."/>
            <person name="Das B."/>
            <person name="Nakamura S."/>
            <person name="Okada Y."/>
            <person name="Kumanogoh A."/>
            <person name="Takeda K."/>
        </authorList>
    </citation>
    <scope>NUCLEOTIDE SEQUENCE</scope>
    <source>
        <strain evidence="1">H019-1</strain>
    </source>
</reference>